<comment type="caution">
    <text evidence="1">The sequence shown here is derived from an EMBL/GenBank/DDBJ whole genome shotgun (WGS) entry which is preliminary data.</text>
</comment>
<dbReference type="AlphaFoldDB" id="A0A8J3HV49"/>
<reference evidence="1 2" key="1">
    <citation type="journal article" date="2021" name="Microb. Ecol.">
        <title>Candidatus Mesenet longicola: Novel Endosymbionts of Brontispa longissima that Induce Cytoplasmic Incompatibility.</title>
        <authorList>
            <person name="Takano S."/>
            <person name="Gotoh Y."/>
            <person name="Hayashi T."/>
        </authorList>
    </citation>
    <scope>NUCLEOTIDE SEQUENCE [LARGE SCALE GENOMIC DNA]</scope>
    <source>
        <strain evidence="1">L5</strain>
    </source>
</reference>
<dbReference type="Proteomes" id="UP000637906">
    <property type="component" value="Unassembled WGS sequence"/>
</dbReference>
<keyword evidence="2" id="KW-1185">Reference proteome</keyword>
<evidence type="ECO:0000313" key="2">
    <source>
        <dbReference type="Proteomes" id="UP000637906"/>
    </source>
</evidence>
<sequence>MLQKLHDLNSKGDFDQKFDQFYEEVKENSLSRLTFLSQYIKEYYKELIAIQSKYGYNFIDLERAYDKMSSDQDVKGAVYKFGQTVCLLTGKCDEHIYHANEIVSYNGFSHDYDYSFDAQQPSISIHAEYMLV</sequence>
<dbReference type="EMBL" id="BNGU01000039">
    <property type="protein sequence ID" value="GHM59842.1"/>
    <property type="molecule type" value="Genomic_DNA"/>
</dbReference>
<name>A0A8J3HV49_9RICK</name>
<accession>A0A8J3HV49</accession>
<organism evidence="1 2">
    <name type="scientific">Candidatus Mesenet longicola</name>
    <dbReference type="NCBI Taxonomy" id="1892558"/>
    <lineage>
        <taxon>Bacteria</taxon>
        <taxon>Pseudomonadati</taxon>
        <taxon>Pseudomonadota</taxon>
        <taxon>Alphaproteobacteria</taxon>
        <taxon>Rickettsiales</taxon>
        <taxon>Anaplasmataceae</taxon>
        <taxon>Candidatus Mesenet</taxon>
    </lineage>
</organism>
<protein>
    <submittedName>
        <fullName evidence="1">Uncharacterized protein</fullName>
    </submittedName>
</protein>
<evidence type="ECO:0000313" key="1">
    <source>
        <dbReference type="EMBL" id="GHM59842.1"/>
    </source>
</evidence>
<gene>
    <name evidence="1" type="ORF">sL5_08350</name>
</gene>
<proteinExistence type="predicted"/>